<dbReference type="EMBL" id="BMWS01000003">
    <property type="protein sequence ID" value="GGX07760.1"/>
    <property type="molecule type" value="Genomic_DNA"/>
</dbReference>
<evidence type="ECO:0000313" key="2">
    <source>
        <dbReference type="EMBL" id="GGX07760.1"/>
    </source>
</evidence>
<accession>A0A918JS33</accession>
<dbReference type="CDD" id="cd04301">
    <property type="entry name" value="NAT_SF"/>
    <property type="match status" value="1"/>
</dbReference>
<dbReference type="AlphaFoldDB" id="A0A918JS33"/>
<sequence>MNLIYTLTTCDEELEQIIKLQQNNLPSFISKKEKEAEGFVTVTHDLSILRKMNSKQPHIVAKDKDKVVGYALSMLKDFKDDIEILKPMFAMIDNHLDLSSSYVVMGQVCIDKVYRRQGIFRGLYQAMKNELEKKYDFLITEVASNNIRSLQAHQAIGFKTLITYQSNNIQWHLIYWDWQ</sequence>
<proteinExistence type="predicted"/>
<evidence type="ECO:0000259" key="1">
    <source>
        <dbReference type="PROSITE" id="PS51186"/>
    </source>
</evidence>
<dbReference type="Pfam" id="PF00583">
    <property type="entry name" value="Acetyltransf_1"/>
    <property type="match status" value="1"/>
</dbReference>
<dbReference type="PROSITE" id="PS51186">
    <property type="entry name" value="GNAT"/>
    <property type="match status" value="1"/>
</dbReference>
<comment type="caution">
    <text evidence="2">The sequence shown here is derived from an EMBL/GenBank/DDBJ whole genome shotgun (WGS) entry which is preliminary data.</text>
</comment>
<dbReference type="SUPFAM" id="SSF55729">
    <property type="entry name" value="Acyl-CoA N-acyltransferases (Nat)"/>
    <property type="match status" value="1"/>
</dbReference>
<feature type="domain" description="N-acetyltransferase" evidence="1">
    <location>
        <begin position="2"/>
        <end position="179"/>
    </location>
</feature>
<keyword evidence="3" id="KW-1185">Reference proteome</keyword>
<protein>
    <recommendedName>
        <fullName evidence="1">N-acetyltransferase domain-containing protein</fullName>
    </recommendedName>
</protein>
<dbReference type="GO" id="GO:0016747">
    <property type="term" value="F:acyltransferase activity, transferring groups other than amino-acyl groups"/>
    <property type="evidence" value="ECO:0007669"/>
    <property type="project" value="InterPro"/>
</dbReference>
<name>A0A918JS33_9FLAO</name>
<organism evidence="2 3">
    <name type="scientific">Aquimarina muelleri</name>
    <dbReference type="NCBI Taxonomy" id="279356"/>
    <lineage>
        <taxon>Bacteria</taxon>
        <taxon>Pseudomonadati</taxon>
        <taxon>Bacteroidota</taxon>
        <taxon>Flavobacteriia</taxon>
        <taxon>Flavobacteriales</taxon>
        <taxon>Flavobacteriaceae</taxon>
        <taxon>Aquimarina</taxon>
    </lineage>
</organism>
<gene>
    <name evidence="2" type="ORF">GCM10007384_06840</name>
</gene>
<dbReference type="InterPro" id="IPR000182">
    <property type="entry name" value="GNAT_dom"/>
</dbReference>
<evidence type="ECO:0000313" key="3">
    <source>
        <dbReference type="Proteomes" id="UP000601108"/>
    </source>
</evidence>
<dbReference type="InterPro" id="IPR016181">
    <property type="entry name" value="Acyl_CoA_acyltransferase"/>
</dbReference>
<dbReference type="Proteomes" id="UP000601108">
    <property type="component" value="Unassembled WGS sequence"/>
</dbReference>
<reference evidence="2 3" key="1">
    <citation type="journal article" date="2014" name="Int. J. Syst. Evol. Microbiol.">
        <title>Complete genome sequence of Corynebacterium casei LMG S-19264T (=DSM 44701T), isolated from a smear-ripened cheese.</title>
        <authorList>
            <consortium name="US DOE Joint Genome Institute (JGI-PGF)"/>
            <person name="Walter F."/>
            <person name="Albersmeier A."/>
            <person name="Kalinowski J."/>
            <person name="Ruckert C."/>
        </authorList>
    </citation>
    <scope>NUCLEOTIDE SEQUENCE [LARGE SCALE GENOMIC DNA]</scope>
    <source>
        <strain evidence="2 3">KCTC 12285</strain>
    </source>
</reference>
<dbReference type="Gene3D" id="3.40.630.30">
    <property type="match status" value="1"/>
</dbReference>